<name>A0A7W5G912_9BACL</name>
<comment type="caution">
    <text evidence="1">The sequence shown here is derived from an EMBL/GenBank/DDBJ whole genome shotgun (WGS) entry which is preliminary data.</text>
</comment>
<dbReference type="RefSeq" id="WP_183559999.1">
    <property type="nucleotide sequence ID" value="NZ_CBCSLB010000002.1"/>
</dbReference>
<accession>A0A7W5G912</accession>
<evidence type="ECO:0000313" key="2">
    <source>
        <dbReference type="Proteomes" id="UP000518605"/>
    </source>
</evidence>
<proteinExistence type="predicted"/>
<organism evidence="1 2">
    <name type="scientific">Paenibacillus endophyticus</name>
    <dbReference type="NCBI Taxonomy" id="1294268"/>
    <lineage>
        <taxon>Bacteria</taxon>
        <taxon>Bacillati</taxon>
        <taxon>Bacillota</taxon>
        <taxon>Bacilli</taxon>
        <taxon>Bacillales</taxon>
        <taxon>Paenibacillaceae</taxon>
        <taxon>Paenibacillus</taxon>
    </lineage>
</organism>
<protein>
    <submittedName>
        <fullName evidence="1">Tfp pilus assembly protein PilN</fullName>
    </submittedName>
</protein>
<keyword evidence="2" id="KW-1185">Reference proteome</keyword>
<gene>
    <name evidence="1" type="ORF">FHS16_001268</name>
</gene>
<reference evidence="1 2" key="1">
    <citation type="submission" date="2020-08" db="EMBL/GenBank/DDBJ databases">
        <title>Genomic Encyclopedia of Type Strains, Phase III (KMG-III): the genomes of soil and plant-associated and newly described type strains.</title>
        <authorList>
            <person name="Whitman W."/>
        </authorList>
    </citation>
    <scope>NUCLEOTIDE SEQUENCE [LARGE SCALE GENOMIC DNA]</scope>
    <source>
        <strain evidence="1 2">CECT 8234</strain>
    </source>
</reference>
<sequence length="200" mass="22195">MKSINLLPAKQKNSSRNPQLLPLLLLLFILLLGAQVYYVASWHSEAGGVEQERLRLEQEINQIRTSGDLKVKVDAYKQAEQALSGLEQSRTEWKPYLKAIIGNLPLTAKIVTVSVADGSKINMELDFKTSAEIVIYMQKLEEQEILKDVVLTSYYKKVDNDTSSVAVPSGANGGTTIKTVRKEVYKLTLDIAIANEKGAE</sequence>
<dbReference type="EMBL" id="JACHXW010000003">
    <property type="protein sequence ID" value="MBB3151225.1"/>
    <property type="molecule type" value="Genomic_DNA"/>
</dbReference>
<dbReference type="Proteomes" id="UP000518605">
    <property type="component" value="Unassembled WGS sequence"/>
</dbReference>
<evidence type="ECO:0000313" key="1">
    <source>
        <dbReference type="EMBL" id="MBB3151225.1"/>
    </source>
</evidence>
<dbReference type="AlphaFoldDB" id="A0A7W5G912"/>